<keyword evidence="13" id="KW-0539">Nucleus</keyword>
<dbReference type="GO" id="GO:0005198">
    <property type="term" value="F:structural molecule activity"/>
    <property type="evidence" value="ECO:0007669"/>
    <property type="project" value="InterPro"/>
</dbReference>
<evidence type="ECO:0000256" key="14">
    <source>
        <dbReference type="PROSITE-ProRule" id="PRU00221"/>
    </source>
</evidence>
<keyword evidence="8" id="KW-0509">mRNA transport</keyword>
<dbReference type="Gene3D" id="2.130.10.10">
    <property type="entry name" value="YVTN repeat-like/Quinoprotein amine dehydrogenase"/>
    <property type="match status" value="1"/>
</dbReference>
<evidence type="ECO:0000256" key="8">
    <source>
        <dbReference type="ARBA" id="ARBA00022816"/>
    </source>
</evidence>
<name>A0A1I7ZB46_9BILA</name>
<evidence type="ECO:0000256" key="6">
    <source>
        <dbReference type="ARBA" id="ARBA00022574"/>
    </source>
</evidence>
<dbReference type="GO" id="GO:0031080">
    <property type="term" value="C:nuclear pore outer ring"/>
    <property type="evidence" value="ECO:0007669"/>
    <property type="project" value="TreeGrafter"/>
</dbReference>
<dbReference type="GO" id="GO:0030127">
    <property type="term" value="C:COPII vesicle coat"/>
    <property type="evidence" value="ECO:0007669"/>
    <property type="project" value="TreeGrafter"/>
</dbReference>
<keyword evidence="12" id="KW-0458">Lysosome</keyword>
<dbReference type="PANTHER" id="PTHR11024">
    <property type="entry name" value="NUCLEAR PORE COMPLEX PROTEIN SEC13 / SEH1 FAMILY MEMBER"/>
    <property type="match status" value="1"/>
</dbReference>
<organism evidence="16 17">
    <name type="scientific">Steinernema glaseri</name>
    <dbReference type="NCBI Taxonomy" id="37863"/>
    <lineage>
        <taxon>Eukaryota</taxon>
        <taxon>Metazoa</taxon>
        <taxon>Ecdysozoa</taxon>
        <taxon>Nematoda</taxon>
        <taxon>Chromadorea</taxon>
        <taxon>Rhabditida</taxon>
        <taxon>Tylenchina</taxon>
        <taxon>Panagrolaimomorpha</taxon>
        <taxon>Strongyloidoidea</taxon>
        <taxon>Steinernematidae</taxon>
        <taxon>Steinernema</taxon>
    </lineage>
</organism>
<dbReference type="AlphaFoldDB" id="A0A1I7ZB46"/>
<evidence type="ECO:0000256" key="3">
    <source>
        <dbReference type="ARBA" id="ARBA00010102"/>
    </source>
</evidence>
<dbReference type="Pfam" id="PF12894">
    <property type="entry name" value="ANAPC4_WD40"/>
    <property type="match status" value="1"/>
</dbReference>
<evidence type="ECO:0000256" key="10">
    <source>
        <dbReference type="ARBA" id="ARBA00023010"/>
    </source>
</evidence>
<dbReference type="InterPro" id="IPR024977">
    <property type="entry name" value="Apc4-like_WD40_dom"/>
</dbReference>
<evidence type="ECO:0000313" key="17">
    <source>
        <dbReference type="WBParaSite" id="L893_g24634.t1"/>
    </source>
</evidence>
<evidence type="ECO:0000256" key="5">
    <source>
        <dbReference type="ARBA" id="ARBA00022448"/>
    </source>
</evidence>
<dbReference type="GO" id="GO:0005764">
    <property type="term" value="C:lysosome"/>
    <property type="evidence" value="ECO:0007669"/>
    <property type="project" value="UniProtKB-SubCell"/>
</dbReference>
<sequence length="293" mass="32925">MASVVAKVDTQHRDVVHDAQLNFYGTRLATCSHDRVVKIFEIKQNGQSYQMADLMGHDGPVWQVTWAHPKYDNVLASCSHDRKVIVWKEMNTKWPKIYEYNQHEASVNSICWAPHEYGLILACASTDNNISILQFMEDNTWNPVKIHDAHKNGVNAVSWAPATPTAPITHAGVSRPPMRIVSGGNDKLVKIWKLMDNREWVQEAALEGHTEWVRDVAWDQTVALGFTTIASCGLDKRVIIWRCKDLESRNWAAVTLPLFEDALTHVSWSLGAVLAVSCADNKVTKVLVVSTIT</sequence>
<dbReference type="InterPro" id="IPR015943">
    <property type="entry name" value="WD40/YVTN_repeat-like_dom_sf"/>
</dbReference>
<evidence type="ECO:0000256" key="11">
    <source>
        <dbReference type="ARBA" id="ARBA00023132"/>
    </source>
</evidence>
<dbReference type="GO" id="GO:0032527">
    <property type="term" value="P:protein exit from endoplasmic reticulum"/>
    <property type="evidence" value="ECO:0007669"/>
    <property type="project" value="TreeGrafter"/>
</dbReference>
<dbReference type="InterPro" id="IPR001680">
    <property type="entry name" value="WD40_rpt"/>
</dbReference>
<proteinExistence type="inferred from homology"/>
<reference evidence="17" key="1">
    <citation type="submission" date="2016-11" db="UniProtKB">
        <authorList>
            <consortium name="WormBaseParasite"/>
        </authorList>
    </citation>
    <scope>IDENTIFICATION</scope>
</reference>
<dbReference type="WBParaSite" id="L893_g24634.t1">
    <property type="protein sequence ID" value="L893_g24634.t1"/>
    <property type="gene ID" value="L893_g24634"/>
</dbReference>
<dbReference type="SUPFAM" id="SSF50978">
    <property type="entry name" value="WD40 repeat-like"/>
    <property type="match status" value="1"/>
</dbReference>
<accession>A0A1I7ZB46</accession>
<dbReference type="GO" id="GO:0032008">
    <property type="term" value="P:positive regulation of TOR signaling"/>
    <property type="evidence" value="ECO:0007669"/>
    <property type="project" value="TreeGrafter"/>
</dbReference>
<evidence type="ECO:0000256" key="2">
    <source>
        <dbReference type="ARBA" id="ARBA00004567"/>
    </source>
</evidence>
<evidence type="ECO:0000256" key="12">
    <source>
        <dbReference type="ARBA" id="ARBA00023228"/>
    </source>
</evidence>
<dbReference type="PROSITE" id="PS50082">
    <property type="entry name" value="WD_REPEATS_2"/>
    <property type="match status" value="1"/>
</dbReference>
<evidence type="ECO:0000256" key="7">
    <source>
        <dbReference type="ARBA" id="ARBA00022737"/>
    </source>
</evidence>
<dbReference type="GO" id="GO:0090114">
    <property type="term" value="P:COPII-coated vesicle budding"/>
    <property type="evidence" value="ECO:0007669"/>
    <property type="project" value="TreeGrafter"/>
</dbReference>
<keyword evidence="5" id="KW-0813">Transport</keyword>
<comment type="subcellular location">
    <subcellularLocation>
        <location evidence="1">Lysosome</location>
    </subcellularLocation>
    <subcellularLocation>
        <location evidence="2">Nucleus</location>
        <location evidence="2">Nuclear pore complex</location>
    </subcellularLocation>
</comment>
<evidence type="ECO:0000256" key="4">
    <source>
        <dbReference type="ARBA" id="ARBA00019195"/>
    </source>
</evidence>
<dbReference type="GO" id="GO:0051028">
    <property type="term" value="P:mRNA transport"/>
    <property type="evidence" value="ECO:0007669"/>
    <property type="project" value="UniProtKB-KW"/>
</dbReference>
<protein>
    <recommendedName>
        <fullName evidence="4">Protein SEC13 homolog</fullName>
    </recommendedName>
</protein>
<dbReference type="GO" id="GO:0006606">
    <property type="term" value="P:protein import into nucleus"/>
    <property type="evidence" value="ECO:0007669"/>
    <property type="project" value="TreeGrafter"/>
</dbReference>
<keyword evidence="7" id="KW-0677">Repeat</keyword>
<dbReference type="Proteomes" id="UP000095287">
    <property type="component" value="Unplaced"/>
</dbReference>
<dbReference type="InterPro" id="IPR036322">
    <property type="entry name" value="WD40_repeat_dom_sf"/>
</dbReference>
<feature type="repeat" description="WD" evidence="14">
    <location>
        <begin position="54"/>
        <end position="88"/>
    </location>
</feature>
<evidence type="ECO:0000259" key="15">
    <source>
        <dbReference type="Pfam" id="PF12894"/>
    </source>
</evidence>
<evidence type="ECO:0000256" key="13">
    <source>
        <dbReference type="ARBA" id="ARBA00023242"/>
    </source>
</evidence>
<evidence type="ECO:0000256" key="1">
    <source>
        <dbReference type="ARBA" id="ARBA00004371"/>
    </source>
</evidence>
<evidence type="ECO:0000256" key="9">
    <source>
        <dbReference type="ARBA" id="ARBA00022927"/>
    </source>
</evidence>
<dbReference type="Pfam" id="PF00400">
    <property type="entry name" value="WD40"/>
    <property type="match status" value="2"/>
</dbReference>
<keyword evidence="9" id="KW-0653">Protein transport</keyword>
<dbReference type="SMART" id="SM00320">
    <property type="entry name" value="WD40"/>
    <property type="match status" value="5"/>
</dbReference>
<keyword evidence="10" id="KW-0811">Translocation</keyword>
<evidence type="ECO:0000313" key="16">
    <source>
        <dbReference type="Proteomes" id="UP000095287"/>
    </source>
</evidence>
<keyword evidence="6 14" id="KW-0853">WD repeat</keyword>
<feature type="domain" description="Anaphase-promoting complex subunit 4-like WD40" evidence="15">
    <location>
        <begin position="74"/>
        <end position="160"/>
    </location>
</feature>
<keyword evidence="16" id="KW-1185">Reference proteome</keyword>
<dbReference type="PANTHER" id="PTHR11024:SF2">
    <property type="entry name" value="PROTEIN SEC13 HOMOLOG"/>
    <property type="match status" value="1"/>
</dbReference>
<keyword evidence="11" id="KW-0906">Nuclear pore complex</keyword>
<dbReference type="InterPro" id="IPR037363">
    <property type="entry name" value="Sec13/Seh1_fam"/>
</dbReference>
<comment type="similarity">
    <text evidence="3">Belongs to the WD repeat SEC13 family.</text>
</comment>